<keyword evidence="1" id="KW-0175">Coiled coil</keyword>
<keyword evidence="4" id="KW-1185">Reference proteome</keyword>
<accession>A0A1G9IA07</accession>
<proteinExistence type="predicted"/>
<gene>
    <name evidence="3" type="ORF">SAMN04488514_10149</name>
</gene>
<dbReference type="Gene3D" id="3.30.1330.60">
    <property type="entry name" value="OmpA-like domain"/>
    <property type="match status" value="1"/>
</dbReference>
<name>A0A1G9IA07_9FLAO</name>
<feature type="coiled-coil region" evidence="1">
    <location>
        <begin position="49"/>
        <end position="115"/>
    </location>
</feature>
<evidence type="ECO:0000256" key="2">
    <source>
        <dbReference type="SAM" id="SignalP"/>
    </source>
</evidence>
<protein>
    <recommendedName>
        <fullName evidence="5">OmpA family protein</fullName>
    </recommendedName>
</protein>
<evidence type="ECO:0008006" key="5">
    <source>
        <dbReference type="Google" id="ProtNLM"/>
    </source>
</evidence>
<dbReference type="EMBL" id="FNGV01000001">
    <property type="protein sequence ID" value="SDL21936.1"/>
    <property type="molecule type" value="Genomic_DNA"/>
</dbReference>
<dbReference type="STRING" id="192904.SAMN04488514_10149"/>
<evidence type="ECO:0000313" key="4">
    <source>
        <dbReference type="Proteomes" id="UP000199440"/>
    </source>
</evidence>
<dbReference type="OrthoDB" id="1427661at2"/>
<dbReference type="SUPFAM" id="SSF103088">
    <property type="entry name" value="OmpA-like"/>
    <property type="match status" value="1"/>
</dbReference>
<evidence type="ECO:0000313" key="3">
    <source>
        <dbReference type="EMBL" id="SDL21936.1"/>
    </source>
</evidence>
<organism evidence="3 4">
    <name type="scientific">Kriegella aquimaris</name>
    <dbReference type="NCBI Taxonomy" id="192904"/>
    <lineage>
        <taxon>Bacteria</taxon>
        <taxon>Pseudomonadati</taxon>
        <taxon>Bacteroidota</taxon>
        <taxon>Flavobacteriia</taxon>
        <taxon>Flavobacteriales</taxon>
        <taxon>Flavobacteriaceae</taxon>
        <taxon>Kriegella</taxon>
    </lineage>
</organism>
<dbReference type="InterPro" id="IPR036737">
    <property type="entry name" value="OmpA-like_sf"/>
</dbReference>
<dbReference type="AlphaFoldDB" id="A0A1G9IA07"/>
<dbReference type="RefSeq" id="WP_089884105.1">
    <property type="nucleotide sequence ID" value="NZ_FNGV01000001.1"/>
</dbReference>
<evidence type="ECO:0000256" key="1">
    <source>
        <dbReference type="SAM" id="Coils"/>
    </source>
</evidence>
<sequence>MKKTILFILLAVPLFIHAQRKSDLIAEIESIKTYRDSIQNELLSTQRSEKASLARMEAAESQLSELRDANTLLLQNLKMFTEASNKRSSSIGNTLESLKEKEAQLKIIKDEIARNDSTAVVILTNAKQTLGENAKISVNQGAVVISEKLTTLFGDGAKSDVSEAANDLLGKIANILSLNPNISIMIEGLSMTGELDLAIRQAAALGGILQKQFSIAPERITAVSKDGNFTEGINFRLHPQFEKFYLTVRENMKNNH</sequence>
<feature type="signal peptide" evidence="2">
    <location>
        <begin position="1"/>
        <end position="18"/>
    </location>
</feature>
<dbReference type="Proteomes" id="UP000199440">
    <property type="component" value="Unassembled WGS sequence"/>
</dbReference>
<keyword evidence="2" id="KW-0732">Signal</keyword>
<feature type="chain" id="PRO_5011632600" description="OmpA family protein" evidence="2">
    <location>
        <begin position="19"/>
        <end position="256"/>
    </location>
</feature>
<reference evidence="3 4" key="1">
    <citation type="submission" date="2016-10" db="EMBL/GenBank/DDBJ databases">
        <authorList>
            <person name="de Groot N.N."/>
        </authorList>
    </citation>
    <scope>NUCLEOTIDE SEQUENCE [LARGE SCALE GENOMIC DNA]</scope>
    <source>
        <strain evidence="3 4">DSM 19886</strain>
    </source>
</reference>